<reference evidence="2 3" key="2">
    <citation type="submission" date="2018-06" db="EMBL/GenBank/DDBJ databases">
        <title>Marinobactersediminissp. nov, a moderately halophilic bacterium isolated from marine solar saltern.</title>
        <authorList>
            <person name="Zhang Y."/>
        </authorList>
    </citation>
    <scope>NUCLEOTIDE SEQUENCE [LARGE SCALE GENOMIC DNA]</scope>
    <source>
        <strain evidence="2 3">F01</strain>
    </source>
</reference>
<feature type="transmembrane region" description="Helical" evidence="1">
    <location>
        <begin position="64"/>
        <end position="90"/>
    </location>
</feature>
<feature type="transmembrane region" description="Helical" evidence="1">
    <location>
        <begin position="137"/>
        <end position="161"/>
    </location>
</feature>
<evidence type="ECO:0000313" key="3">
    <source>
        <dbReference type="Proteomes" id="UP000253987"/>
    </source>
</evidence>
<gene>
    <name evidence="2" type="ORF">DIT71_09645</name>
</gene>
<keyword evidence="3" id="KW-1185">Reference proteome</keyword>
<dbReference type="Pfam" id="PF10011">
    <property type="entry name" value="DUF2254"/>
    <property type="match status" value="1"/>
</dbReference>
<feature type="transmembrane region" description="Helical" evidence="1">
    <location>
        <begin position="111"/>
        <end position="131"/>
    </location>
</feature>
<evidence type="ECO:0000313" key="2">
    <source>
        <dbReference type="EMBL" id="PXX90790.1"/>
    </source>
</evidence>
<protein>
    <submittedName>
        <fullName evidence="2">DUF2254 domain-containing protein</fullName>
    </submittedName>
</protein>
<name>A0A2V3ZK43_9GAMM</name>
<dbReference type="InterPro" id="IPR018723">
    <property type="entry name" value="DUF2254_membrane"/>
</dbReference>
<comment type="caution">
    <text evidence="2">The sequence shown here is derived from an EMBL/GenBank/DDBJ whole genome shotgun (WGS) entry which is preliminary data.</text>
</comment>
<dbReference type="EMBL" id="QFWX01000004">
    <property type="protein sequence ID" value="PXX90790.1"/>
    <property type="molecule type" value="Genomic_DNA"/>
</dbReference>
<accession>A0A2V3ZK43</accession>
<sequence>MAQSKRLTLDRLRFALSRINERLWVKPLVLCVLSIGGTFIAMLADDLGLSDVVPEIAMESVESLLSIMASSMLVVATFAVGSMVAAYASASAGATPRSIPLVIADDVTQNALSAFIGAFIFSIVSLITVQNDLYDTAGMFAIFVLTLLVFAIVIITFVRWVDRIARLGRVVNTIEKAEKAAGDALDRRRRLPTLGALKASPHQSDDQGIPICSSTVGYIQRIDLETLQSSAEALACRVVVLALPGKFVSTSRPLIRIEGCREQCEAFNRDAFTSAFSISSSRTFEDDPRFGLLALSEIADKALSPGINDPGTAINVIGTMVRLFTLWQSPLEGSLEPPSYDRVSVPELVVDDLFDDAFTAIARDGAGMVEVSIRLQKALWALAETDDDAMVAAARKHSRMALARSERAMSLPDDIDAVRRVAAFSAS</sequence>
<keyword evidence="1" id="KW-0812">Transmembrane</keyword>
<keyword evidence="1" id="KW-1133">Transmembrane helix</keyword>
<dbReference type="Proteomes" id="UP000253987">
    <property type="component" value="Unassembled WGS sequence"/>
</dbReference>
<dbReference type="RefSeq" id="WP_114613015.1">
    <property type="nucleotide sequence ID" value="NZ_QFWX01000004.1"/>
</dbReference>
<organism evidence="2 3">
    <name type="scientific">Marinobacter vulgaris</name>
    <dbReference type="NCBI Taxonomy" id="1928331"/>
    <lineage>
        <taxon>Bacteria</taxon>
        <taxon>Pseudomonadati</taxon>
        <taxon>Pseudomonadota</taxon>
        <taxon>Gammaproteobacteria</taxon>
        <taxon>Pseudomonadales</taxon>
        <taxon>Marinobacteraceae</taxon>
        <taxon>Marinobacter</taxon>
    </lineage>
</organism>
<dbReference type="AlphaFoldDB" id="A0A2V3ZK43"/>
<feature type="transmembrane region" description="Helical" evidence="1">
    <location>
        <begin position="23"/>
        <end position="44"/>
    </location>
</feature>
<keyword evidence="1" id="KW-0472">Membrane</keyword>
<evidence type="ECO:0000256" key="1">
    <source>
        <dbReference type="SAM" id="Phobius"/>
    </source>
</evidence>
<dbReference type="OrthoDB" id="2955631at2"/>
<reference evidence="3" key="1">
    <citation type="submission" date="2018-05" db="EMBL/GenBank/DDBJ databases">
        <authorList>
            <person name="Lu D."/>
        </authorList>
    </citation>
    <scope>NUCLEOTIDE SEQUENCE [LARGE SCALE GENOMIC DNA]</scope>
    <source>
        <strain evidence="3">F01</strain>
    </source>
</reference>
<proteinExistence type="predicted"/>